<dbReference type="EMBL" id="QCXX01000001">
    <property type="protein sequence ID" value="PUV25898.1"/>
    <property type="molecule type" value="Genomic_DNA"/>
</dbReference>
<keyword evidence="3 5" id="KW-0067">ATP-binding</keyword>
<keyword evidence="5" id="KW-0808">Transferase</keyword>
<evidence type="ECO:0000256" key="5">
    <source>
        <dbReference type="HAMAP-Rule" id="MF_00376"/>
    </source>
</evidence>
<dbReference type="GO" id="GO:0004140">
    <property type="term" value="F:dephospho-CoA kinase activity"/>
    <property type="evidence" value="ECO:0007669"/>
    <property type="project" value="UniProtKB-UniRule"/>
</dbReference>
<comment type="catalytic activity">
    <reaction evidence="5">
        <text>3'-dephospho-CoA + ATP = ADP + CoA + H(+)</text>
        <dbReference type="Rhea" id="RHEA:18245"/>
        <dbReference type="ChEBI" id="CHEBI:15378"/>
        <dbReference type="ChEBI" id="CHEBI:30616"/>
        <dbReference type="ChEBI" id="CHEBI:57287"/>
        <dbReference type="ChEBI" id="CHEBI:57328"/>
        <dbReference type="ChEBI" id="CHEBI:456216"/>
        <dbReference type="EC" id="2.7.1.24"/>
    </reaction>
</comment>
<reference evidence="7 8" key="1">
    <citation type="submission" date="2018-04" db="EMBL/GenBank/DDBJ databases">
        <title>Sphingobacterium sp. M46 Genome.</title>
        <authorList>
            <person name="Cheng J."/>
            <person name="Li Y."/>
        </authorList>
    </citation>
    <scope>NUCLEOTIDE SEQUENCE [LARGE SCALE GENOMIC DNA]</scope>
    <source>
        <strain evidence="7 8">M46</strain>
    </source>
</reference>
<evidence type="ECO:0000313" key="7">
    <source>
        <dbReference type="EMBL" id="PUV25898.1"/>
    </source>
</evidence>
<dbReference type="NCBIfam" id="TIGR00152">
    <property type="entry name" value="dephospho-CoA kinase"/>
    <property type="match status" value="1"/>
</dbReference>
<gene>
    <name evidence="5" type="primary">coaE</name>
    <name evidence="7" type="ORF">DCO56_02685</name>
</gene>
<dbReference type="PANTHER" id="PTHR10695">
    <property type="entry name" value="DEPHOSPHO-COA KINASE-RELATED"/>
    <property type="match status" value="1"/>
</dbReference>
<dbReference type="AlphaFoldDB" id="A0A363NYW0"/>
<dbReference type="GO" id="GO:0005737">
    <property type="term" value="C:cytoplasm"/>
    <property type="evidence" value="ECO:0007669"/>
    <property type="project" value="UniProtKB-SubCell"/>
</dbReference>
<keyword evidence="8" id="KW-1185">Reference proteome</keyword>
<dbReference type="GO" id="GO:0005524">
    <property type="term" value="F:ATP binding"/>
    <property type="evidence" value="ECO:0007669"/>
    <property type="project" value="UniProtKB-UniRule"/>
</dbReference>
<dbReference type="Gene3D" id="3.40.50.300">
    <property type="entry name" value="P-loop containing nucleotide triphosphate hydrolases"/>
    <property type="match status" value="1"/>
</dbReference>
<keyword evidence="5" id="KW-0963">Cytoplasm</keyword>
<comment type="pathway">
    <text evidence="5">Cofactor biosynthesis; coenzyme A biosynthesis; CoA from (R)-pantothenate: step 5/5.</text>
</comment>
<keyword evidence="2 5" id="KW-0547">Nucleotide-binding</keyword>
<comment type="function">
    <text evidence="5">Catalyzes the phosphorylation of the 3'-hydroxyl group of dephosphocoenzyme A to form coenzyme A.</text>
</comment>
<evidence type="ECO:0000256" key="6">
    <source>
        <dbReference type="NCBIfam" id="TIGR00152"/>
    </source>
</evidence>
<evidence type="ECO:0000256" key="3">
    <source>
        <dbReference type="ARBA" id="ARBA00022840"/>
    </source>
</evidence>
<dbReference type="RefSeq" id="WP_108632202.1">
    <property type="nucleotide sequence ID" value="NZ_QCXX01000001.1"/>
</dbReference>
<sequence>MGLKIGITGGIGSGKTFICKLFEALGIPVYNADEEAKRLMNSDARIKEKLIEQFGEATYKEGRLDRAFLADMVFSDKEKLELLNSIVHPIVIQEAKDWAERQTTRYSLKEAALLFESGSYKDLDYTILVTAPMDIRIQRVIERDGATEQQVRERINKQLSDEEKLQLADFVIVNDGITPLLPQVWTLHQKFLK</sequence>
<protein>
    <recommendedName>
        <fullName evidence="5 6">Dephospho-CoA kinase</fullName>
        <ecNumber evidence="5 6">2.7.1.24</ecNumber>
    </recommendedName>
    <alternativeName>
        <fullName evidence="5">Dephosphocoenzyme A kinase</fullName>
    </alternativeName>
</protein>
<dbReference type="UniPathway" id="UPA00241">
    <property type="reaction ID" value="UER00356"/>
</dbReference>
<organism evidence="7 8">
    <name type="scientific">Sphingobacterium athyrii</name>
    <dbReference type="NCBI Taxonomy" id="2152717"/>
    <lineage>
        <taxon>Bacteria</taxon>
        <taxon>Pseudomonadati</taxon>
        <taxon>Bacteroidota</taxon>
        <taxon>Sphingobacteriia</taxon>
        <taxon>Sphingobacteriales</taxon>
        <taxon>Sphingobacteriaceae</taxon>
        <taxon>Sphingobacterium</taxon>
    </lineage>
</organism>
<dbReference type="InterPro" id="IPR027417">
    <property type="entry name" value="P-loop_NTPase"/>
</dbReference>
<feature type="binding site" evidence="5">
    <location>
        <begin position="12"/>
        <end position="17"/>
    </location>
    <ligand>
        <name>ATP</name>
        <dbReference type="ChEBI" id="CHEBI:30616"/>
    </ligand>
</feature>
<comment type="similarity">
    <text evidence="1 5">Belongs to the CoaE family.</text>
</comment>
<dbReference type="Pfam" id="PF01121">
    <property type="entry name" value="CoaE"/>
    <property type="match status" value="1"/>
</dbReference>
<dbReference type="GO" id="GO:0015937">
    <property type="term" value="P:coenzyme A biosynthetic process"/>
    <property type="evidence" value="ECO:0007669"/>
    <property type="project" value="UniProtKB-UniRule"/>
</dbReference>
<evidence type="ECO:0000256" key="1">
    <source>
        <dbReference type="ARBA" id="ARBA00009018"/>
    </source>
</evidence>
<comment type="subcellular location">
    <subcellularLocation>
        <location evidence="5">Cytoplasm</location>
    </subcellularLocation>
</comment>
<dbReference type="Proteomes" id="UP000250831">
    <property type="component" value="Unassembled WGS sequence"/>
</dbReference>
<dbReference type="PROSITE" id="PS51219">
    <property type="entry name" value="DPCK"/>
    <property type="match status" value="1"/>
</dbReference>
<dbReference type="SUPFAM" id="SSF52540">
    <property type="entry name" value="P-loop containing nucleoside triphosphate hydrolases"/>
    <property type="match status" value="1"/>
</dbReference>
<name>A0A363NYW0_9SPHI</name>
<dbReference type="CDD" id="cd02022">
    <property type="entry name" value="DPCK"/>
    <property type="match status" value="1"/>
</dbReference>
<comment type="caution">
    <text evidence="7">The sequence shown here is derived from an EMBL/GenBank/DDBJ whole genome shotgun (WGS) entry which is preliminary data.</text>
</comment>
<dbReference type="HAMAP" id="MF_00376">
    <property type="entry name" value="Dephospho_CoA_kinase"/>
    <property type="match status" value="1"/>
</dbReference>
<keyword evidence="5 7" id="KW-0418">Kinase</keyword>
<evidence type="ECO:0000256" key="2">
    <source>
        <dbReference type="ARBA" id="ARBA00022741"/>
    </source>
</evidence>
<dbReference type="EC" id="2.7.1.24" evidence="5 6"/>
<dbReference type="PANTHER" id="PTHR10695:SF46">
    <property type="entry name" value="BIFUNCTIONAL COENZYME A SYNTHASE-RELATED"/>
    <property type="match status" value="1"/>
</dbReference>
<proteinExistence type="inferred from homology"/>
<accession>A0A363NYW0</accession>
<dbReference type="OrthoDB" id="9812943at2"/>
<evidence type="ECO:0000313" key="8">
    <source>
        <dbReference type="Proteomes" id="UP000250831"/>
    </source>
</evidence>
<dbReference type="InterPro" id="IPR001977">
    <property type="entry name" value="Depp_CoAkinase"/>
</dbReference>
<evidence type="ECO:0000256" key="4">
    <source>
        <dbReference type="ARBA" id="ARBA00022993"/>
    </source>
</evidence>
<keyword evidence="4 5" id="KW-0173">Coenzyme A biosynthesis</keyword>